<evidence type="ECO:0000313" key="3">
    <source>
        <dbReference type="EMBL" id="VAW86633.1"/>
    </source>
</evidence>
<proteinExistence type="predicted"/>
<dbReference type="InterPro" id="IPR006976">
    <property type="entry name" value="VanZ-like"/>
</dbReference>
<feature type="transmembrane region" description="Helical" evidence="1">
    <location>
        <begin position="20"/>
        <end position="38"/>
    </location>
</feature>
<dbReference type="NCBIfam" id="NF037970">
    <property type="entry name" value="vanZ_1"/>
    <property type="match status" value="1"/>
</dbReference>
<keyword evidence="1" id="KW-0472">Membrane</keyword>
<keyword evidence="1" id="KW-0812">Transmembrane</keyword>
<feature type="transmembrane region" description="Helical" evidence="1">
    <location>
        <begin position="117"/>
        <end position="134"/>
    </location>
</feature>
<dbReference type="Pfam" id="PF04892">
    <property type="entry name" value="VanZ"/>
    <property type="match status" value="1"/>
</dbReference>
<dbReference type="PANTHER" id="PTHR28008:SF1">
    <property type="entry name" value="DOMAIN PROTEIN, PUTATIVE (AFU_ORTHOLOGUE AFUA_3G10980)-RELATED"/>
    <property type="match status" value="1"/>
</dbReference>
<organism evidence="3">
    <name type="scientific">hydrothermal vent metagenome</name>
    <dbReference type="NCBI Taxonomy" id="652676"/>
    <lineage>
        <taxon>unclassified sequences</taxon>
        <taxon>metagenomes</taxon>
        <taxon>ecological metagenomes</taxon>
    </lineage>
</organism>
<feature type="transmembrane region" description="Helical" evidence="1">
    <location>
        <begin position="58"/>
        <end position="77"/>
    </location>
</feature>
<evidence type="ECO:0000259" key="2">
    <source>
        <dbReference type="Pfam" id="PF04892"/>
    </source>
</evidence>
<gene>
    <name evidence="3" type="ORF">MNBD_GAMMA17-358</name>
</gene>
<dbReference type="EMBL" id="UOFQ01000046">
    <property type="protein sequence ID" value="VAW86633.1"/>
    <property type="molecule type" value="Genomic_DNA"/>
</dbReference>
<name>A0A3B0ZEN1_9ZZZZ</name>
<accession>A0A3B0ZEN1</accession>
<keyword evidence="1" id="KW-1133">Transmembrane helix</keyword>
<sequence>MISHVRQLSHQIHTMPVPRACLVLPFLYMGVIFLLSSIQGDGSPATVDPITGAIKAIIYNGAHVPLFALLAWLWCWSLTAWNIALNKRLLLAFCLTAIYGVTDEWHQSFTPGRDTSFLDVMLDMLGAYLAVYFYRGQQVSANG</sequence>
<evidence type="ECO:0000256" key="1">
    <source>
        <dbReference type="SAM" id="Phobius"/>
    </source>
</evidence>
<dbReference type="PANTHER" id="PTHR28008">
    <property type="entry name" value="DOMAIN PROTEIN, PUTATIVE (AFU_ORTHOLOGUE AFUA_3G10980)-RELATED"/>
    <property type="match status" value="1"/>
</dbReference>
<feature type="domain" description="VanZ-like" evidence="2">
    <location>
        <begin position="58"/>
        <end position="135"/>
    </location>
</feature>
<dbReference type="AlphaFoldDB" id="A0A3B0ZEN1"/>
<protein>
    <recommendedName>
        <fullName evidence="2">VanZ-like domain-containing protein</fullName>
    </recommendedName>
</protein>
<feature type="transmembrane region" description="Helical" evidence="1">
    <location>
        <begin position="89"/>
        <end position="105"/>
    </location>
</feature>
<reference evidence="3" key="1">
    <citation type="submission" date="2018-06" db="EMBL/GenBank/DDBJ databases">
        <authorList>
            <person name="Zhirakovskaya E."/>
        </authorList>
    </citation>
    <scope>NUCLEOTIDE SEQUENCE</scope>
</reference>